<dbReference type="GO" id="GO:0002161">
    <property type="term" value="F:aminoacyl-tRNA deacylase activity"/>
    <property type="evidence" value="ECO:0007669"/>
    <property type="project" value="InterPro"/>
</dbReference>
<dbReference type="Pfam" id="PF08264">
    <property type="entry name" value="Anticodon_1"/>
    <property type="match status" value="1"/>
</dbReference>
<comment type="similarity">
    <text evidence="1 10">Belongs to the class-I aminoacyl-tRNA synthetase family.</text>
</comment>
<evidence type="ECO:0000256" key="1">
    <source>
        <dbReference type="ARBA" id="ARBA00005594"/>
    </source>
</evidence>
<dbReference type="InterPro" id="IPR023586">
    <property type="entry name" value="Ile-tRNA-ligase_type2"/>
</dbReference>
<dbReference type="GO" id="GO:0009791">
    <property type="term" value="P:post-embryonic development"/>
    <property type="evidence" value="ECO:0007669"/>
    <property type="project" value="UniProtKB-ARBA"/>
</dbReference>
<keyword evidence="11" id="KW-1133">Transmembrane helix</keyword>
<dbReference type="EMBL" id="JALJOU010000066">
    <property type="protein sequence ID" value="KAK9826356.1"/>
    <property type="molecule type" value="Genomic_DNA"/>
</dbReference>
<name>A0AAW1QYP2_9CHLO</name>
<dbReference type="FunFam" id="1.10.730.10:FF:000004">
    <property type="entry name" value="Isoleucyl-tRNA synthetase, cytoplasmic"/>
    <property type="match status" value="1"/>
</dbReference>
<feature type="domain" description="Methionyl/Valyl/Leucyl/Isoleucyl-tRNA synthetase anticodon-binding" evidence="13">
    <location>
        <begin position="712"/>
        <end position="865"/>
    </location>
</feature>
<evidence type="ECO:0000259" key="12">
    <source>
        <dbReference type="Pfam" id="PF00133"/>
    </source>
</evidence>
<feature type="domain" description="Aminoacyl-tRNA synthetase class Ia" evidence="12">
    <location>
        <begin position="19"/>
        <end position="657"/>
    </location>
</feature>
<feature type="transmembrane region" description="Helical" evidence="11">
    <location>
        <begin position="774"/>
        <end position="795"/>
    </location>
</feature>
<dbReference type="Gene3D" id="3.90.740.10">
    <property type="entry name" value="Valyl/Leucyl/Isoleucyl-tRNA synthetase, editing domain"/>
    <property type="match status" value="1"/>
</dbReference>
<dbReference type="Proteomes" id="UP001445335">
    <property type="component" value="Unassembled WGS sequence"/>
</dbReference>
<protein>
    <recommendedName>
        <fullName evidence="2">isoleucine--tRNA ligase</fullName>
        <ecNumber evidence="2">6.1.1.5</ecNumber>
    </recommendedName>
    <alternativeName>
        <fullName evidence="8">Isoleucyl-tRNA synthetase</fullName>
    </alternativeName>
</protein>
<dbReference type="GO" id="GO:0006428">
    <property type="term" value="P:isoleucyl-tRNA aminoacylation"/>
    <property type="evidence" value="ECO:0007669"/>
    <property type="project" value="InterPro"/>
</dbReference>
<dbReference type="GO" id="GO:0000049">
    <property type="term" value="F:tRNA binding"/>
    <property type="evidence" value="ECO:0007669"/>
    <property type="project" value="InterPro"/>
</dbReference>
<dbReference type="FunFam" id="3.40.50.620:FF:000133">
    <property type="entry name" value="Isoleucyl-tRNA synthetase, cytoplasmic"/>
    <property type="match status" value="1"/>
</dbReference>
<dbReference type="GO" id="GO:0004822">
    <property type="term" value="F:isoleucine-tRNA ligase activity"/>
    <property type="evidence" value="ECO:0007669"/>
    <property type="project" value="UniProtKB-EC"/>
</dbReference>
<dbReference type="SUPFAM" id="SSF52374">
    <property type="entry name" value="Nucleotidylyl transferase"/>
    <property type="match status" value="1"/>
</dbReference>
<evidence type="ECO:0000256" key="2">
    <source>
        <dbReference type="ARBA" id="ARBA00013165"/>
    </source>
</evidence>
<evidence type="ECO:0000256" key="9">
    <source>
        <dbReference type="ARBA" id="ARBA00048359"/>
    </source>
</evidence>
<dbReference type="PANTHER" id="PTHR42780:SF1">
    <property type="entry name" value="ISOLEUCINE--TRNA LIGASE, CYTOPLASMIC"/>
    <property type="match status" value="1"/>
</dbReference>
<evidence type="ECO:0000256" key="6">
    <source>
        <dbReference type="ARBA" id="ARBA00022917"/>
    </source>
</evidence>
<keyword evidence="11" id="KW-0472">Membrane</keyword>
<dbReference type="SUPFAM" id="SSF50677">
    <property type="entry name" value="ValRS/IleRS/LeuRS editing domain"/>
    <property type="match status" value="1"/>
</dbReference>
<comment type="caution">
    <text evidence="14">The sequence shown here is derived from an EMBL/GenBank/DDBJ whole genome shotgun (WGS) entry which is preliminary data.</text>
</comment>
<evidence type="ECO:0000313" key="15">
    <source>
        <dbReference type="Proteomes" id="UP001445335"/>
    </source>
</evidence>
<evidence type="ECO:0000259" key="13">
    <source>
        <dbReference type="Pfam" id="PF08264"/>
    </source>
</evidence>
<evidence type="ECO:0000313" key="14">
    <source>
        <dbReference type="EMBL" id="KAK9826356.1"/>
    </source>
</evidence>
<keyword evidence="3 10" id="KW-0436">Ligase</keyword>
<evidence type="ECO:0000256" key="11">
    <source>
        <dbReference type="SAM" id="Phobius"/>
    </source>
</evidence>
<proteinExistence type="inferred from homology"/>
<gene>
    <name evidence="14" type="ORF">WJX81_001579</name>
</gene>
<evidence type="ECO:0000256" key="3">
    <source>
        <dbReference type="ARBA" id="ARBA00022598"/>
    </source>
</evidence>
<reference evidence="14 15" key="1">
    <citation type="journal article" date="2024" name="Nat. Commun.">
        <title>Phylogenomics reveals the evolutionary origins of lichenization in chlorophyte algae.</title>
        <authorList>
            <person name="Puginier C."/>
            <person name="Libourel C."/>
            <person name="Otte J."/>
            <person name="Skaloud P."/>
            <person name="Haon M."/>
            <person name="Grisel S."/>
            <person name="Petersen M."/>
            <person name="Berrin J.G."/>
            <person name="Delaux P.M."/>
            <person name="Dal Grande F."/>
            <person name="Keller J."/>
        </authorList>
    </citation>
    <scope>NUCLEOTIDE SEQUENCE [LARGE SCALE GENOMIC DNA]</scope>
    <source>
        <strain evidence="14 15">SAG 245.80</strain>
    </source>
</reference>
<dbReference type="Pfam" id="PF00133">
    <property type="entry name" value="tRNA-synt_1"/>
    <property type="match status" value="1"/>
</dbReference>
<dbReference type="InterPro" id="IPR001412">
    <property type="entry name" value="aa-tRNA-synth_I_CS"/>
</dbReference>
<sequence length="1191" mass="131306">MEDVKEGKDYRFPNEEKEILKLWDEIDAFKEQLRRTEGKKKYTFYDGPPFATGLPHYGHLLAGTIKDIVTRYASATGHYCPRRFGWDCHGLPVEYEIDKKLNVTSRDDVLRMGIDKYNDECRSIVMRYSSEWEKTVRRIGRWIDFQEGYKTLDPTFMESVWWVFSELHKKGLVYRGYKVMPYSTGCCTPLSNFEAGLNYKDVADPAVMVSFALADDPDRAEMIAWTTTPWTLPSNLALCVNPEFDYVRARDPASGRVYIVASARLAEIPGAAPKAKKAKKGAAAEPPAGGWQVLASVKGNELAGQAYTPLFPYFAALAGAGGAFRVVADGYVTADSGTGVVHCAPAFGEDDMRVCIANGIVAKGAEVPCPVDADGRFTSDVAEFAGRFVKDADRDIIAELKAAGRLVDFQTITHSYPFCWRSETPLIYKAVPSWFIAVEKIKPQLLACNAETTWVPAYVKDKRFHNWLETAHDWAVSRSRFWGTPLPIWASADLAEIRVIGSVAELEAATGAKVMDLHRHFIDNLTIPDAAGTGVLRRVDEVFDCWFESGSMPYGQVHYPFEHKEAFEAQFPADFVAEGLDQTRGWFYTLMVLSTALFGKPAFRNLVCNGLVLAADGKKMSKRLKNYPDPNEILDEYGADALRLYLINSPVVRAETLKFRKEGVFNVIKDVMLPWFNAYRFLVQNALRWESEAGSRFDPLQVDVLQATNVLDRWICAASRSLTSFVRREMGAYRLYTVVPFLVQFIEALTNVYVRFNRTRLKGRRGEADCRMALACLFDVLLTVCKAMAPFTPFFCEMMYRNLRRALPPGALESVHWCDFPEAAAAQAGDKEIQASVTRMRCVIELARNIRDRHNKPLKQPLRRVIISHEDAALLSSLAGELREYVLQEANVCEVEICADPLEYASVRAEPNYQVLGKKVGKALAKVKAALTAMTPAEIAAFERNGGAEVAGERLTTDDVRVVREFRLPEGISAADLDAASDPQSGLLVVLDLRPDDSLQVAGLAREVTNRIQKLRKHAGLVASEPVEVWLGERCAEAAPSEAGTAVANGAASNGGAVPFAAAASAGAPIANGEPQQANGAAADRGAAVVSLGSLLETQAGMFAETLGTVPRLAAAQPPHAVVIAREAYVVGADSQRCSFEVVLTRPAVSVCEAALLQACSRYAVSYSFDVVKQLSTRLVHSNVAVALLRK</sequence>
<evidence type="ECO:0000256" key="10">
    <source>
        <dbReference type="RuleBase" id="RU363035"/>
    </source>
</evidence>
<dbReference type="InterPro" id="IPR033709">
    <property type="entry name" value="Anticodon_Ile_ABEc"/>
</dbReference>
<dbReference type="InterPro" id="IPR009008">
    <property type="entry name" value="Val/Leu/Ile-tRNA-synth_edit"/>
</dbReference>
<keyword evidence="6 10" id="KW-0648">Protein biosynthesis</keyword>
<dbReference type="AlphaFoldDB" id="A0AAW1QYP2"/>
<dbReference type="NCBIfam" id="TIGR00392">
    <property type="entry name" value="ileS"/>
    <property type="match status" value="1"/>
</dbReference>
<dbReference type="GO" id="GO:0005524">
    <property type="term" value="F:ATP binding"/>
    <property type="evidence" value="ECO:0007669"/>
    <property type="project" value="UniProtKB-KW"/>
</dbReference>
<keyword evidence="11" id="KW-0812">Transmembrane</keyword>
<dbReference type="GO" id="GO:0048608">
    <property type="term" value="P:reproductive structure development"/>
    <property type="evidence" value="ECO:0007669"/>
    <property type="project" value="UniProtKB-ARBA"/>
</dbReference>
<keyword evidence="7 10" id="KW-0030">Aminoacyl-tRNA synthetase</keyword>
<accession>A0AAW1QYP2</accession>
<dbReference type="CDD" id="cd00818">
    <property type="entry name" value="IleRS_core"/>
    <property type="match status" value="1"/>
</dbReference>
<dbReference type="InterPro" id="IPR014729">
    <property type="entry name" value="Rossmann-like_a/b/a_fold"/>
</dbReference>
<evidence type="ECO:0000256" key="4">
    <source>
        <dbReference type="ARBA" id="ARBA00022741"/>
    </source>
</evidence>
<dbReference type="InterPro" id="IPR013155">
    <property type="entry name" value="M/V/L/I-tRNA-synth_anticd-bd"/>
</dbReference>
<dbReference type="Gene3D" id="3.40.50.620">
    <property type="entry name" value="HUPs"/>
    <property type="match status" value="2"/>
</dbReference>
<dbReference type="InterPro" id="IPR002301">
    <property type="entry name" value="Ile-tRNA-ligase"/>
</dbReference>
<dbReference type="SUPFAM" id="SSF47323">
    <property type="entry name" value="Anticodon-binding domain of a subclass of class I aminoacyl-tRNA synthetases"/>
    <property type="match status" value="1"/>
</dbReference>
<dbReference type="InterPro" id="IPR009080">
    <property type="entry name" value="tRNAsynth_Ia_anticodon-bd"/>
</dbReference>
<dbReference type="Gene3D" id="1.10.730.10">
    <property type="entry name" value="Isoleucyl-tRNA Synthetase, Domain 1"/>
    <property type="match status" value="1"/>
</dbReference>
<dbReference type="FunFam" id="3.40.50.620:FF:000023">
    <property type="entry name" value="Isoleucyl-tRNA synthetase,cytoplasmic"/>
    <property type="match status" value="1"/>
</dbReference>
<evidence type="ECO:0000256" key="8">
    <source>
        <dbReference type="ARBA" id="ARBA00032665"/>
    </source>
</evidence>
<keyword evidence="15" id="KW-1185">Reference proteome</keyword>
<organism evidence="14 15">
    <name type="scientific">Elliptochloris bilobata</name>
    <dbReference type="NCBI Taxonomy" id="381761"/>
    <lineage>
        <taxon>Eukaryota</taxon>
        <taxon>Viridiplantae</taxon>
        <taxon>Chlorophyta</taxon>
        <taxon>core chlorophytes</taxon>
        <taxon>Trebouxiophyceae</taxon>
        <taxon>Trebouxiophyceae incertae sedis</taxon>
        <taxon>Elliptochloris clade</taxon>
        <taxon>Elliptochloris</taxon>
    </lineage>
</organism>
<dbReference type="EC" id="6.1.1.5" evidence="2"/>
<dbReference type="InterPro" id="IPR002300">
    <property type="entry name" value="aa-tRNA-synth_Ia"/>
</dbReference>
<dbReference type="HAMAP" id="MF_02003">
    <property type="entry name" value="Ile_tRNA_synth_type2"/>
    <property type="match status" value="1"/>
</dbReference>
<keyword evidence="4 10" id="KW-0547">Nucleotide-binding</keyword>
<keyword evidence="5 10" id="KW-0067">ATP-binding</keyword>
<dbReference type="PANTHER" id="PTHR42780">
    <property type="entry name" value="SOLEUCYL-TRNA SYNTHETASE"/>
    <property type="match status" value="1"/>
</dbReference>
<evidence type="ECO:0000256" key="7">
    <source>
        <dbReference type="ARBA" id="ARBA00023146"/>
    </source>
</evidence>
<dbReference type="CDD" id="cd07961">
    <property type="entry name" value="Anticodon_Ia_Ile_ABEc"/>
    <property type="match status" value="1"/>
</dbReference>
<evidence type="ECO:0000256" key="5">
    <source>
        <dbReference type="ARBA" id="ARBA00022840"/>
    </source>
</evidence>
<dbReference type="PROSITE" id="PS00178">
    <property type="entry name" value="AA_TRNA_LIGASE_I"/>
    <property type="match status" value="1"/>
</dbReference>
<dbReference type="Pfam" id="PF19302">
    <property type="entry name" value="DUF5915"/>
    <property type="match status" value="1"/>
</dbReference>
<feature type="transmembrane region" description="Helical" evidence="11">
    <location>
        <begin position="733"/>
        <end position="754"/>
    </location>
</feature>
<comment type="catalytic activity">
    <reaction evidence="9">
        <text>tRNA(Ile) + L-isoleucine + ATP = L-isoleucyl-tRNA(Ile) + AMP + diphosphate</text>
        <dbReference type="Rhea" id="RHEA:11060"/>
        <dbReference type="Rhea" id="RHEA-COMP:9666"/>
        <dbReference type="Rhea" id="RHEA-COMP:9695"/>
        <dbReference type="ChEBI" id="CHEBI:30616"/>
        <dbReference type="ChEBI" id="CHEBI:33019"/>
        <dbReference type="ChEBI" id="CHEBI:58045"/>
        <dbReference type="ChEBI" id="CHEBI:78442"/>
        <dbReference type="ChEBI" id="CHEBI:78528"/>
        <dbReference type="ChEBI" id="CHEBI:456215"/>
        <dbReference type="EC" id="6.1.1.5"/>
    </reaction>
</comment>
<dbReference type="PRINTS" id="PR00984">
    <property type="entry name" value="TRNASYNTHILE"/>
</dbReference>